<organism evidence="1 2">
    <name type="scientific">Bugula neritina</name>
    <name type="common">Brown bryozoan</name>
    <name type="synonym">Sertularia neritina</name>
    <dbReference type="NCBI Taxonomy" id="10212"/>
    <lineage>
        <taxon>Eukaryota</taxon>
        <taxon>Metazoa</taxon>
        <taxon>Spiralia</taxon>
        <taxon>Lophotrochozoa</taxon>
        <taxon>Bryozoa</taxon>
        <taxon>Gymnolaemata</taxon>
        <taxon>Cheilostomatida</taxon>
        <taxon>Flustrina</taxon>
        <taxon>Buguloidea</taxon>
        <taxon>Bugulidae</taxon>
        <taxon>Bugula</taxon>
    </lineage>
</organism>
<protein>
    <submittedName>
        <fullName evidence="1">Uncharacterized protein</fullName>
    </submittedName>
</protein>
<accession>A0A7J7KPZ2</accession>
<comment type="caution">
    <text evidence="1">The sequence shown here is derived from an EMBL/GenBank/DDBJ whole genome shotgun (WGS) entry which is preliminary data.</text>
</comment>
<evidence type="ECO:0000313" key="1">
    <source>
        <dbReference type="EMBL" id="KAF6040133.1"/>
    </source>
</evidence>
<name>A0A7J7KPZ2_BUGNE</name>
<reference evidence="1" key="1">
    <citation type="submission" date="2020-06" db="EMBL/GenBank/DDBJ databases">
        <title>Draft genome of Bugula neritina, a colonial animal packing powerful symbionts and potential medicines.</title>
        <authorList>
            <person name="Rayko M."/>
        </authorList>
    </citation>
    <scope>NUCLEOTIDE SEQUENCE [LARGE SCALE GENOMIC DNA]</scope>
    <source>
        <strain evidence="1">Kwan_BN1</strain>
    </source>
</reference>
<keyword evidence="2" id="KW-1185">Reference proteome</keyword>
<proteinExistence type="predicted"/>
<dbReference type="Proteomes" id="UP000593567">
    <property type="component" value="Unassembled WGS sequence"/>
</dbReference>
<dbReference type="AlphaFoldDB" id="A0A7J7KPZ2"/>
<evidence type="ECO:0000313" key="2">
    <source>
        <dbReference type="Proteomes" id="UP000593567"/>
    </source>
</evidence>
<gene>
    <name evidence="1" type="ORF">EB796_001554</name>
</gene>
<dbReference type="EMBL" id="VXIV02000179">
    <property type="protein sequence ID" value="KAF6040133.1"/>
    <property type="molecule type" value="Genomic_DNA"/>
</dbReference>
<sequence length="86" mass="9885">MAITDHSKVWFYLVNQNFLSAIQQNTHTDNKVCNGVRKSPTEDINGYYCAIESTRLLFLTLSSSPTKARGLSYFYIFSLWHAYSLP</sequence>